<gene>
    <name evidence="4" type="ORF">MFMK1_003517</name>
</gene>
<proteinExistence type="inferred from homology"/>
<evidence type="ECO:0000313" key="5">
    <source>
        <dbReference type="Proteomes" id="UP001329915"/>
    </source>
</evidence>
<accession>A0AAU0URC2</accession>
<dbReference type="GO" id="GO:0004190">
    <property type="term" value="F:aspartic-type endopeptidase activity"/>
    <property type="evidence" value="ECO:0007669"/>
    <property type="project" value="InterPro"/>
</dbReference>
<dbReference type="InterPro" id="IPR000045">
    <property type="entry name" value="Prepilin_IV_endopep_pep"/>
</dbReference>
<reference evidence="4 5" key="1">
    <citation type="submission" date="2023-04" db="EMBL/GenBank/DDBJ databases">
        <authorList>
            <person name="Hsu D."/>
        </authorList>
    </citation>
    <scope>NUCLEOTIDE SEQUENCE [LARGE SCALE GENOMIC DNA]</scope>
    <source>
        <strain evidence="4 5">MK1</strain>
    </source>
</reference>
<protein>
    <submittedName>
        <fullName evidence="4">A24 family peptidase</fullName>
    </submittedName>
</protein>
<keyword evidence="2" id="KW-1133">Transmembrane helix</keyword>
<name>A0AAU0URC2_9FIRM</name>
<dbReference type="GO" id="GO:0006465">
    <property type="term" value="P:signal peptide processing"/>
    <property type="evidence" value="ECO:0007669"/>
    <property type="project" value="TreeGrafter"/>
</dbReference>
<feature type="transmembrane region" description="Helical" evidence="2">
    <location>
        <begin position="91"/>
        <end position="111"/>
    </location>
</feature>
<organism evidence="4 5">
    <name type="scientific">Metallumcola ferriviriculae</name>
    <dbReference type="NCBI Taxonomy" id="3039180"/>
    <lineage>
        <taxon>Bacteria</taxon>
        <taxon>Bacillati</taxon>
        <taxon>Bacillota</taxon>
        <taxon>Clostridia</taxon>
        <taxon>Neomoorellales</taxon>
        <taxon>Desulfitibacteraceae</taxon>
        <taxon>Metallumcola</taxon>
    </lineage>
</organism>
<dbReference type="AlphaFoldDB" id="A0AAU0URC2"/>
<keyword evidence="5" id="KW-1185">Reference proteome</keyword>
<dbReference type="PANTHER" id="PTHR30487">
    <property type="entry name" value="TYPE 4 PREPILIN-LIKE PROTEINS LEADER PEPTIDE-PROCESSING ENZYME"/>
    <property type="match status" value="1"/>
</dbReference>
<feature type="domain" description="Prepilin type IV endopeptidase peptidase" evidence="3">
    <location>
        <begin position="4"/>
        <end position="106"/>
    </location>
</feature>
<sequence length="170" mass="17990">MAKILLITILLICCYTDLRTRKLYNWATLGGALLGFITNYYYLGTRGLSIAFIGWVTGIIVLIIPYSMGGIGAGDVKLLGAIGAFLGPYRAVQSFLIAAILGGIYAAAILSKQKKLLAITKGSIMELSIFVMSGFQINTFVGEKDGTAAATIPYGLLLSIGALVVFLLGV</sequence>
<feature type="transmembrane region" description="Helical" evidence="2">
    <location>
        <begin position="26"/>
        <end position="43"/>
    </location>
</feature>
<dbReference type="RefSeq" id="WP_366923029.1">
    <property type="nucleotide sequence ID" value="NZ_CP121694.1"/>
</dbReference>
<evidence type="ECO:0000259" key="3">
    <source>
        <dbReference type="Pfam" id="PF01478"/>
    </source>
</evidence>
<comment type="similarity">
    <text evidence="1">Belongs to the peptidase A24 family.</text>
</comment>
<dbReference type="EMBL" id="CP121694">
    <property type="protein sequence ID" value="WRO23652.1"/>
    <property type="molecule type" value="Genomic_DNA"/>
</dbReference>
<dbReference type="Gene3D" id="1.20.120.1220">
    <property type="match status" value="1"/>
</dbReference>
<keyword evidence="2" id="KW-0472">Membrane</keyword>
<dbReference type="InterPro" id="IPR050882">
    <property type="entry name" value="Prepilin_peptidase/N-MTase"/>
</dbReference>
<evidence type="ECO:0000256" key="1">
    <source>
        <dbReference type="ARBA" id="ARBA00005801"/>
    </source>
</evidence>
<dbReference type="GO" id="GO:0005886">
    <property type="term" value="C:plasma membrane"/>
    <property type="evidence" value="ECO:0007669"/>
    <property type="project" value="TreeGrafter"/>
</dbReference>
<evidence type="ECO:0000313" key="4">
    <source>
        <dbReference type="EMBL" id="WRO23652.1"/>
    </source>
</evidence>
<dbReference type="Proteomes" id="UP001329915">
    <property type="component" value="Chromosome"/>
</dbReference>
<evidence type="ECO:0000256" key="2">
    <source>
        <dbReference type="SAM" id="Phobius"/>
    </source>
</evidence>
<feature type="transmembrane region" description="Helical" evidence="2">
    <location>
        <begin position="147"/>
        <end position="168"/>
    </location>
</feature>
<dbReference type="Pfam" id="PF01478">
    <property type="entry name" value="Peptidase_A24"/>
    <property type="match status" value="1"/>
</dbReference>
<dbReference type="KEGG" id="dbc:MFMK1_003517"/>
<feature type="transmembrane region" description="Helical" evidence="2">
    <location>
        <begin position="123"/>
        <end position="141"/>
    </location>
</feature>
<feature type="transmembrane region" description="Helical" evidence="2">
    <location>
        <begin position="50"/>
        <end position="71"/>
    </location>
</feature>
<keyword evidence="2" id="KW-0812">Transmembrane</keyword>
<dbReference type="PANTHER" id="PTHR30487:SF0">
    <property type="entry name" value="PREPILIN LEADER PEPTIDASE_N-METHYLTRANSFERASE-RELATED"/>
    <property type="match status" value="1"/>
</dbReference>